<dbReference type="InterPro" id="IPR044862">
    <property type="entry name" value="Pro_4_hyd_alph_FE2OG_OXY"/>
</dbReference>
<dbReference type="Pfam" id="PF13640">
    <property type="entry name" value="2OG-FeII_Oxy_3"/>
    <property type="match status" value="1"/>
</dbReference>
<dbReference type="OrthoDB" id="420194at2"/>
<dbReference type="AlphaFoldDB" id="A0A418W0Z8"/>
<organism evidence="2 3">
    <name type="scientific">Azospirillum cavernae</name>
    <dbReference type="NCBI Taxonomy" id="2320860"/>
    <lineage>
        <taxon>Bacteria</taxon>
        <taxon>Pseudomonadati</taxon>
        <taxon>Pseudomonadota</taxon>
        <taxon>Alphaproteobacteria</taxon>
        <taxon>Rhodospirillales</taxon>
        <taxon>Azospirillaceae</taxon>
        <taxon>Azospirillum</taxon>
    </lineage>
</organism>
<comment type="caution">
    <text evidence="2">The sequence shown here is derived from an EMBL/GenBank/DDBJ whole genome shotgun (WGS) entry which is preliminary data.</text>
</comment>
<sequence>MRSLLSGLGPDDVRLDPFPHLVVPNALDEETHQRLSETFPPFSMIGWAGKATPRSNCRFQLSAWQIMEMTPLPDIWKAFVGHHSAPAFFAEVVALFRDHWPTALKEALGGDLLNHSMGLMMRDSFNEARILQDARAEINTPVTTVPSTSRGPHLDMPNRLFTCLYYLRHPDDDAVGGDLELFRWKNGPISNTETYALPGDSVEVAAVVPYQANQMVIFPQGIDAIHGVSVRHPTPHTRRYVFISAEIEQNWLVSPAAATVSGEG</sequence>
<reference evidence="2 3" key="1">
    <citation type="submission" date="2018-09" db="EMBL/GenBank/DDBJ databases">
        <authorList>
            <person name="Zhu H."/>
        </authorList>
    </citation>
    <scope>NUCLEOTIDE SEQUENCE [LARGE SCALE GENOMIC DNA]</scope>
    <source>
        <strain evidence="2 3">K2W22B-5</strain>
    </source>
</reference>
<dbReference type="RefSeq" id="WP_119829278.1">
    <property type="nucleotide sequence ID" value="NZ_QYUL01000001.1"/>
</dbReference>
<evidence type="ECO:0000313" key="2">
    <source>
        <dbReference type="EMBL" id="RJF83639.1"/>
    </source>
</evidence>
<proteinExistence type="predicted"/>
<feature type="domain" description="Prolyl 4-hydroxylase alpha subunit Fe(2+) 2OG dioxygenase" evidence="1">
    <location>
        <begin position="151"/>
        <end position="241"/>
    </location>
</feature>
<accession>A0A418W0Z8</accession>
<evidence type="ECO:0000313" key="3">
    <source>
        <dbReference type="Proteomes" id="UP000283458"/>
    </source>
</evidence>
<dbReference type="Gene3D" id="2.60.120.620">
    <property type="entry name" value="q2cbj1_9rhob like domain"/>
    <property type="match status" value="1"/>
</dbReference>
<keyword evidence="3" id="KW-1185">Reference proteome</keyword>
<name>A0A418W0Z8_9PROT</name>
<evidence type="ECO:0000259" key="1">
    <source>
        <dbReference type="Pfam" id="PF13640"/>
    </source>
</evidence>
<dbReference type="EMBL" id="QYUL01000001">
    <property type="protein sequence ID" value="RJF83639.1"/>
    <property type="molecule type" value="Genomic_DNA"/>
</dbReference>
<protein>
    <submittedName>
        <fullName evidence="2">2OG-Fe(II) oxygenase</fullName>
    </submittedName>
</protein>
<gene>
    <name evidence="2" type="ORF">D3877_03040</name>
</gene>
<dbReference type="Proteomes" id="UP000283458">
    <property type="component" value="Unassembled WGS sequence"/>
</dbReference>